<dbReference type="AlphaFoldDB" id="A0A2A8D365"/>
<dbReference type="Gene3D" id="2.170.120.40">
    <property type="entry name" value="YbbR-like domain"/>
    <property type="match status" value="1"/>
</dbReference>
<dbReference type="PANTHER" id="PTHR37804:SF1">
    <property type="entry name" value="CDAA REGULATORY PROTEIN CDAR"/>
    <property type="match status" value="1"/>
</dbReference>
<dbReference type="EMBL" id="PDEQ01000001">
    <property type="protein sequence ID" value="PEN15314.1"/>
    <property type="molecule type" value="Genomic_DNA"/>
</dbReference>
<proteinExistence type="predicted"/>
<name>A0A2A8D365_9BACT</name>
<dbReference type="Pfam" id="PF07949">
    <property type="entry name" value="YbbR"/>
    <property type="match status" value="1"/>
</dbReference>
<dbReference type="InterPro" id="IPR012505">
    <property type="entry name" value="YbbR"/>
</dbReference>
<dbReference type="InterPro" id="IPR053154">
    <property type="entry name" value="c-di-AMP_regulator"/>
</dbReference>
<keyword evidence="2" id="KW-1185">Reference proteome</keyword>
<accession>A0A2A8D365</accession>
<evidence type="ECO:0000313" key="2">
    <source>
        <dbReference type="Proteomes" id="UP000220102"/>
    </source>
</evidence>
<dbReference type="Proteomes" id="UP000220102">
    <property type="component" value="Unassembled WGS sequence"/>
</dbReference>
<gene>
    <name evidence="1" type="ORF">CRI94_03280</name>
</gene>
<evidence type="ECO:0008006" key="3">
    <source>
        <dbReference type="Google" id="ProtNLM"/>
    </source>
</evidence>
<comment type="caution">
    <text evidence="1">The sequence shown here is derived from an EMBL/GenBank/DDBJ whole genome shotgun (WGS) entry which is preliminary data.</text>
</comment>
<protein>
    <recommendedName>
        <fullName evidence="3">YbbR-like domain-containing protein</fullName>
    </recommendedName>
</protein>
<dbReference type="PANTHER" id="PTHR37804">
    <property type="entry name" value="CDAA REGULATORY PROTEIN CDAR"/>
    <property type="match status" value="1"/>
</dbReference>
<reference evidence="1 2" key="1">
    <citation type="submission" date="2017-10" db="EMBL/GenBank/DDBJ databases">
        <title>Draft genome of Longibacter Salinarum.</title>
        <authorList>
            <person name="Goh K.M."/>
            <person name="Shamsir M.S."/>
            <person name="Lim S.W."/>
        </authorList>
    </citation>
    <scope>NUCLEOTIDE SEQUENCE [LARGE SCALE GENOMIC DNA]</scope>
    <source>
        <strain evidence="1 2">KCTC 52045</strain>
    </source>
</reference>
<sequence length="335" mass="37123">MPSTDTGSQGPIFWERLRKVFQTSGNSQHEPEDPNRTLVIAVCVLISATLWLTLTLDEQRTVVIDIPTQVVNLPPDRALTSLPPEAVRVELKGQGLQLILLRLNPPEVAVDVSNSPVDVRSALAVPETQNIQVVSVSPQQIDVPTETRTERRLPIRSKVTVDMPRSYEMLGPLRLRPDSVTISGARSIVESFASWPTKAITLDDVRDSVRVQVPLSDTLDQLLERSISSVAAVAQAGRFTEDSLRVDVEVSGVPSDQNLVALEPSVITVKYRVLFEHTFEAKTAPGFFATVSYEEIRSDTSGFVEPEITVPSDLQIRDPKPFPQRLRYYTFVTGE</sequence>
<dbReference type="Gene3D" id="2.170.120.30">
    <property type="match status" value="1"/>
</dbReference>
<organism evidence="1 2">
    <name type="scientific">Longibacter salinarum</name>
    <dbReference type="NCBI Taxonomy" id="1850348"/>
    <lineage>
        <taxon>Bacteria</taxon>
        <taxon>Pseudomonadati</taxon>
        <taxon>Rhodothermota</taxon>
        <taxon>Rhodothermia</taxon>
        <taxon>Rhodothermales</taxon>
        <taxon>Salisaetaceae</taxon>
        <taxon>Longibacter</taxon>
    </lineage>
</organism>
<evidence type="ECO:0000313" key="1">
    <source>
        <dbReference type="EMBL" id="PEN15314.1"/>
    </source>
</evidence>